<keyword evidence="2" id="KW-1185">Reference proteome</keyword>
<organism evidence="1 2">
    <name type="scientific">Postia placenta MAD-698-R-SB12</name>
    <dbReference type="NCBI Taxonomy" id="670580"/>
    <lineage>
        <taxon>Eukaryota</taxon>
        <taxon>Fungi</taxon>
        <taxon>Dikarya</taxon>
        <taxon>Basidiomycota</taxon>
        <taxon>Agaricomycotina</taxon>
        <taxon>Agaricomycetes</taxon>
        <taxon>Polyporales</taxon>
        <taxon>Adustoporiaceae</taxon>
        <taxon>Rhodonia</taxon>
    </lineage>
</organism>
<protein>
    <submittedName>
        <fullName evidence="1">Uncharacterized protein</fullName>
    </submittedName>
</protein>
<sequence length="142" mass="16878">MQEQAEQDRLAKTTKQMTKEEVMQLFDEHERRWARLTSMDYLTWNSFPWPVLRPPKEPDDLTVYAIDAYVLSPHNPKDAGKSSKDRIKEHIRRWHPDRFETKLLCKVRDDEREKVKQGAGLVARNLNELLTRQSRANNDFIS</sequence>
<reference evidence="1 2" key="1">
    <citation type="submission" date="2017-04" db="EMBL/GenBank/DDBJ databases">
        <title>Genome Sequence of the Model Brown-Rot Fungus Postia placenta SB12.</title>
        <authorList>
            <consortium name="DOE Joint Genome Institute"/>
            <person name="Gaskell J."/>
            <person name="Kersten P."/>
            <person name="Larrondo L.F."/>
            <person name="Canessa P."/>
            <person name="Martinez D."/>
            <person name="Hibbett D."/>
            <person name="Schmoll M."/>
            <person name="Kubicek C.P."/>
            <person name="Martinez A.T."/>
            <person name="Yadav J."/>
            <person name="Master E."/>
            <person name="Magnuson J.K."/>
            <person name="James T."/>
            <person name="Yaver D."/>
            <person name="Berka R."/>
            <person name="Labutti K."/>
            <person name="Lipzen A."/>
            <person name="Aerts A."/>
            <person name="Barry K."/>
            <person name="Henrissat B."/>
            <person name="Blanchette R."/>
            <person name="Grigoriev I."/>
            <person name="Cullen D."/>
        </authorList>
    </citation>
    <scope>NUCLEOTIDE SEQUENCE [LARGE SCALE GENOMIC DNA]</scope>
    <source>
        <strain evidence="1 2">MAD-698-R-SB12</strain>
    </source>
</reference>
<dbReference type="STRING" id="670580.A0A1X6N3Q9"/>
<accession>A0A1X6N3Q9</accession>
<dbReference type="EMBL" id="KZ110595">
    <property type="protein sequence ID" value="OSX63269.1"/>
    <property type="molecule type" value="Genomic_DNA"/>
</dbReference>
<name>A0A1X6N3Q9_9APHY</name>
<gene>
    <name evidence="1" type="ORF">POSPLADRAFT_1140026</name>
</gene>
<dbReference type="RefSeq" id="XP_024340063.1">
    <property type="nucleotide sequence ID" value="XM_024485120.1"/>
</dbReference>
<dbReference type="AlphaFoldDB" id="A0A1X6N3Q9"/>
<dbReference type="GeneID" id="36330069"/>
<proteinExistence type="predicted"/>
<dbReference type="OrthoDB" id="412109at2759"/>
<evidence type="ECO:0000313" key="1">
    <source>
        <dbReference type="EMBL" id="OSX63269.1"/>
    </source>
</evidence>
<evidence type="ECO:0000313" key="2">
    <source>
        <dbReference type="Proteomes" id="UP000194127"/>
    </source>
</evidence>
<dbReference type="Proteomes" id="UP000194127">
    <property type="component" value="Unassembled WGS sequence"/>
</dbReference>